<evidence type="ECO:0000259" key="2">
    <source>
        <dbReference type="Pfam" id="PF01935"/>
    </source>
</evidence>
<dbReference type="RefSeq" id="WP_061429961.1">
    <property type="nucleotide sequence ID" value="NZ_CP013615.1"/>
</dbReference>
<evidence type="ECO:0000313" key="3">
    <source>
        <dbReference type="EMBL" id="AMN31388.1"/>
    </source>
</evidence>
<name>A0A140GS79_CLOPF</name>
<keyword evidence="3" id="KW-0614">Plasmid</keyword>
<dbReference type="InterPro" id="IPR008571">
    <property type="entry name" value="HerA-like"/>
</dbReference>
<keyword evidence="3" id="KW-0132">Cell division</keyword>
<keyword evidence="1" id="KW-0175">Coiled coil</keyword>
<dbReference type="InterPro" id="IPR027417">
    <property type="entry name" value="P-loop_NTPase"/>
</dbReference>
<accession>A0A140GS79</accession>
<dbReference type="PANTHER" id="PTHR42957">
    <property type="entry name" value="HELICASE MJ1565-RELATED"/>
    <property type="match status" value="1"/>
</dbReference>
<sequence length="602" mass="68325">MNKIFVFGVTDKREVYIVSNNRRFYQNEYFIIEDTCLGNIAGEVIETNSYALADDSTLPKGCTVSELYTLDDFEKENVNIAKLRILETLQVPITPSSKVREPQFEEIKKFLIPTEPKKGLLLGVINGTEKLQEDIPSEYCNIAPLWEKGKAVKQKGVPLSINHRTFREYPGIGLFGGSGSGKTYGLRVICEEFMEKDIPAIALDPHSELEFEETMHGLDSNLRYDYKNKYKIFEVGKNIGIKFTELTVSELQSLIEFADPLSQPMAVALNSLYEKGDTFSHLTNKVKDLKEALDVYENRAKGVRDIPNLTENQEVLYRKYKSKVAGSNTLQGLLWRLEGLESTGIFNNDILSLEKALKSRKLAVIRGSNFKILMISSYIFKKLYYKRRNFKDGIGDIEAFPPFFIISDEAHFVAPADSQTPTKRILKEISQEARKYGVYQVLCTQRPSLLDPTIVSQLSTKCIFSTKDVEDIKVLAKEANLDEDSVRSLPYLNSGNCFVSSATLDKTFSIRFRTTKTEAPHQEDVFDELDRLFSVFDKELGDAIIDKLPFTSMSLHTVHSYVNAKLNKSYTYEDFNACLKSLISTGEVDYQTSAMGISYKRK</sequence>
<dbReference type="EMBL" id="CP013615">
    <property type="protein sequence ID" value="AMN31388.1"/>
    <property type="molecule type" value="Genomic_DNA"/>
</dbReference>
<dbReference type="AlphaFoldDB" id="A0A140GS79"/>
<geneLocation type="plasmid" evidence="3 4">
    <name>pJFP838A</name>
</geneLocation>
<dbReference type="PATRIC" id="fig|1502.177.peg.3683"/>
<dbReference type="Pfam" id="PF01935">
    <property type="entry name" value="DUF87"/>
    <property type="match status" value="1"/>
</dbReference>
<dbReference type="InterPro" id="IPR002789">
    <property type="entry name" value="HerA_central"/>
</dbReference>
<dbReference type="Gene3D" id="3.40.50.300">
    <property type="entry name" value="P-loop containing nucleotide triphosphate hydrolases"/>
    <property type="match status" value="2"/>
</dbReference>
<feature type="domain" description="Helicase HerA central" evidence="2">
    <location>
        <begin position="172"/>
        <end position="365"/>
    </location>
</feature>
<proteinExistence type="predicted"/>
<protein>
    <submittedName>
        <fullName evidence="3">Putative cell division FtsK/SpoIIIE</fullName>
    </submittedName>
</protein>
<dbReference type="Proteomes" id="UP000070260">
    <property type="component" value="Plasmid pJFP838A"/>
</dbReference>
<gene>
    <name evidence="3" type="ORF">JFP838_pA0472</name>
</gene>
<keyword evidence="3" id="KW-0131">Cell cycle</keyword>
<evidence type="ECO:0000256" key="1">
    <source>
        <dbReference type="SAM" id="Coils"/>
    </source>
</evidence>
<feature type="coiled-coil region" evidence="1">
    <location>
        <begin position="279"/>
        <end position="306"/>
    </location>
</feature>
<dbReference type="PANTHER" id="PTHR42957:SF1">
    <property type="entry name" value="HELICASE MJ1565-RELATED"/>
    <property type="match status" value="1"/>
</dbReference>
<dbReference type="GO" id="GO:0051301">
    <property type="term" value="P:cell division"/>
    <property type="evidence" value="ECO:0007669"/>
    <property type="project" value="UniProtKB-KW"/>
</dbReference>
<dbReference type="SUPFAM" id="SSF52540">
    <property type="entry name" value="P-loop containing nucleoside triphosphate hydrolases"/>
    <property type="match status" value="1"/>
</dbReference>
<dbReference type="OrthoDB" id="9806951at2"/>
<evidence type="ECO:0000313" key="4">
    <source>
        <dbReference type="Proteomes" id="UP000070260"/>
    </source>
</evidence>
<reference evidence="3 4" key="1">
    <citation type="journal article" date="2016" name="PLoS ONE">
        <title>Plasmid Characterization and Chromosome Analysis of Two netF+ Clostridium perfringens Isolates Associated with Foal and Canine Necrotizing Enteritis.</title>
        <authorList>
            <person name="Mehdizadeh Gohari I."/>
            <person name="Kropinski A.M."/>
            <person name="Weese S.J."/>
            <person name="Parreira V.R."/>
            <person name="Whitehead A.E."/>
            <person name="Boerlin P."/>
            <person name="Prescott J.F."/>
        </authorList>
    </citation>
    <scope>NUCLEOTIDE SEQUENCE [LARGE SCALE GENOMIC DNA]</scope>
    <source>
        <strain evidence="3 4">JP838</strain>
        <plasmid evidence="4">Plasmid pJFP838A</plasmid>
    </source>
</reference>
<organism evidence="3 4">
    <name type="scientific">Clostridium perfringens</name>
    <dbReference type="NCBI Taxonomy" id="1502"/>
    <lineage>
        <taxon>Bacteria</taxon>
        <taxon>Bacillati</taxon>
        <taxon>Bacillota</taxon>
        <taxon>Clostridia</taxon>
        <taxon>Eubacteriales</taxon>
        <taxon>Clostridiaceae</taxon>
        <taxon>Clostridium</taxon>
    </lineage>
</organism>